<dbReference type="Gene3D" id="3.40.50.1220">
    <property type="entry name" value="TPP-binding domain"/>
    <property type="match status" value="1"/>
</dbReference>
<dbReference type="InterPro" id="IPR012000">
    <property type="entry name" value="Thiamin_PyroP_enz_cen_dom"/>
</dbReference>
<dbReference type="GO" id="GO:0102481">
    <property type="term" value="F:3D-(3,5/4)-trihydroxycyclohexane-1,2-dione hydrolase activity"/>
    <property type="evidence" value="ECO:0007669"/>
    <property type="project" value="UniProtKB-EC"/>
</dbReference>
<feature type="domain" description="Thiamine pyrophosphate enzyme TPP-binding" evidence="5">
    <location>
        <begin position="431"/>
        <end position="585"/>
    </location>
</feature>
<dbReference type="PANTHER" id="PTHR18968">
    <property type="entry name" value="THIAMINE PYROPHOSPHATE ENZYMES"/>
    <property type="match status" value="1"/>
</dbReference>
<protein>
    <submittedName>
        <fullName evidence="7">3D-(3,5/4)-trihydroxycyclohexane-1,2-dione acylhydrolase (Decyclizing)</fullName>
        <ecNumber evidence="7">3.7.1.22</ecNumber>
    </submittedName>
</protein>
<dbReference type="EMBL" id="JAUZEE010000004">
    <property type="protein sequence ID" value="MDP4301018.1"/>
    <property type="molecule type" value="Genomic_DNA"/>
</dbReference>
<reference evidence="7 8" key="1">
    <citation type="submission" date="2023-08" db="EMBL/GenBank/DDBJ databases">
        <authorList>
            <person name="Roldan D.M."/>
            <person name="Menes R.J."/>
        </authorList>
    </citation>
    <scope>NUCLEOTIDE SEQUENCE [LARGE SCALE GENOMIC DNA]</scope>
    <source>
        <strain evidence="7 8">CCM 2812</strain>
    </source>
</reference>
<keyword evidence="7" id="KW-0378">Hydrolase</keyword>
<dbReference type="InterPro" id="IPR012001">
    <property type="entry name" value="Thiamin_PyroP_enz_TPP-bd_dom"/>
</dbReference>
<dbReference type="SUPFAM" id="SSF52467">
    <property type="entry name" value="DHS-like NAD/FAD-binding domain"/>
    <property type="match status" value="1"/>
</dbReference>
<dbReference type="Pfam" id="PF02775">
    <property type="entry name" value="TPP_enzyme_C"/>
    <property type="match status" value="1"/>
</dbReference>
<dbReference type="SUPFAM" id="SSF52518">
    <property type="entry name" value="Thiamin diphosphate-binding fold (THDP-binding)"/>
    <property type="match status" value="2"/>
</dbReference>
<feature type="domain" description="Thiamine pyrophosphate enzyme central" evidence="4">
    <location>
        <begin position="224"/>
        <end position="356"/>
    </location>
</feature>
<dbReference type="Gene3D" id="3.40.50.970">
    <property type="match status" value="2"/>
</dbReference>
<dbReference type="PANTHER" id="PTHR18968:SF9">
    <property type="entry name" value="3D-(3,5_4)-TRIHYDROXYCYCLOHEXANE-1,2-DIONE HYDROLASE"/>
    <property type="match status" value="1"/>
</dbReference>
<organism evidence="7 8">
    <name type="scientific">Leptothrix discophora</name>
    <dbReference type="NCBI Taxonomy" id="89"/>
    <lineage>
        <taxon>Bacteria</taxon>
        <taxon>Pseudomonadati</taxon>
        <taxon>Pseudomonadota</taxon>
        <taxon>Betaproteobacteria</taxon>
        <taxon>Burkholderiales</taxon>
        <taxon>Sphaerotilaceae</taxon>
        <taxon>Leptothrix</taxon>
    </lineage>
</organism>
<dbReference type="CDD" id="cd07035">
    <property type="entry name" value="TPP_PYR_POX_like"/>
    <property type="match status" value="1"/>
</dbReference>
<dbReference type="InterPro" id="IPR011766">
    <property type="entry name" value="TPP_enzyme_TPP-bd"/>
</dbReference>
<evidence type="ECO:0000259" key="5">
    <source>
        <dbReference type="Pfam" id="PF02775"/>
    </source>
</evidence>
<dbReference type="InterPro" id="IPR029035">
    <property type="entry name" value="DHS-like_NAD/FAD-binding_dom"/>
</dbReference>
<proteinExistence type="inferred from homology"/>
<dbReference type="Proteomes" id="UP001235760">
    <property type="component" value="Unassembled WGS sequence"/>
</dbReference>
<feature type="domain" description="Thiamine pyrophosphate enzyme N-terminal TPP-binding" evidence="6">
    <location>
        <begin position="51"/>
        <end position="135"/>
    </location>
</feature>
<evidence type="ECO:0000256" key="1">
    <source>
        <dbReference type="ARBA" id="ARBA00007812"/>
    </source>
</evidence>
<gene>
    <name evidence="7" type="primary">iolD</name>
    <name evidence="7" type="ORF">Q8X39_10260</name>
</gene>
<dbReference type="InterPro" id="IPR045229">
    <property type="entry name" value="TPP_enz"/>
</dbReference>
<dbReference type="InterPro" id="IPR030817">
    <property type="entry name" value="Myo_inos_IolD"/>
</dbReference>
<accession>A0ABT9G3F7</accession>
<dbReference type="InterPro" id="IPR029061">
    <property type="entry name" value="THDP-binding"/>
</dbReference>
<name>A0ABT9G3F7_LEPDI</name>
<keyword evidence="8" id="KW-1185">Reference proteome</keyword>
<comment type="similarity">
    <text evidence="1 3">Belongs to the TPP enzyme family.</text>
</comment>
<evidence type="ECO:0000259" key="4">
    <source>
        <dbReference type="Pfam" id="PF00205"/>
    </source>
</evidence>
<evidence type="ECO:0000313" key="7">
    <source>
        <dbReference type="EMBL" id="MDP4301018.1"/>
    </source>
</evidence>
<dbReference type="RefSeq" id="WP_305749564.1">
    <property type="nucleotide sequence ID" value="NZ_JAUZEE010000004.1"/>
</dbReference>
<dbReference type="EC" id="3.7.1.22" evidence="7"/>
<keyword evidence="2 3" id="KW-0786">Thiamine pyrophosphate</keyword>
<evidence type="ECO:0000259" key="6">
    <source>
        <dbReference type="Pfam" id="PF02776"/>
    </source>
</evidence>
<evidence type="ECO:0000256" key="3">
    <source>
        <dbReference type="RuleBase" id="RU362132"/>
    </source>
</evidence>
<dbReference type="InterPro" id="IPR000399">
    <property type="entry name" value="TPP-bd_CS"/>
</dbReference>
<dbReference type="Pfam" id="PF02776">
    <property type="entry name" value="TPP_enzyme_N"/>
    <property type="match status" value="1"/>
</dbReference>
<sequence>MKTIRLTMSQALVRHLAALRVEVTTADGRTEIQPYCGGAFAIFGHGNVAGLGEALYEQRAVLPTWRAHNEQGMALAAVAYAKANFRQRILAVSTSIGPGATNLVTAAAVAHVNRISMLLLPGDTFATRAPDPVLQQIESFGQGDLSANDCFRPVTRYFDRITRPEQILTALPRAIQVMTDPANCGPVCLALPQDVQAEAFDCPESFLQPEVIRWRRPPADAGELARAIALLKTSRRPLIVAGGGVLYSQAWDALRAFADTHGVPVVESHGGKSALAWDHPLNLGAIGVDGVQVANGMARQADVVLAVGTRLQDFTTGSHALFAQARLLSLNVQPYDAGKWSGASLVADARLGLQALSAGLSDGAGWSADAGWTAQAREQAAAGQAWIQQITTAAPQPGVLPYDAEVIGAVRDSLDDAGGDSGTKDIVVCAAGTLPAELHKLWRARAPGGYHMEYGYSCMGYEIAGGLGAKIGAPEREVIVMVGDGSYMMMNSELASSVLLGRKLIVVVLDNRGYGCIERLQRASGVPGFNNMLDDCTAEAGERSTLDFAMHARSMGADAVHVGSVAELKAAMVRARAASKTQVIVIDTTHHRTSPGGCWWEVAIPEVSSRPDVDAAHGRYVDGKQGQRL</sequence>
<dbReference type="NCBIfam" id="TIGR04377">
    <property type="entry name" value="myo_inos_iolD"/>
    <property type="match status" value="1"/>
</dbReference>
<evidence type="ECO:0000256" key="2">
    <source>
        <dbReference type="ARBA" id="ARBA00023052"/>
    </source>
</evidence>
<dbReference type="Pfam" id="PF00205">
    <property type="entry name" value="TPP_enzyme_M"/>
    <property type="match status" value="1"/>
</dbReference>
<evidence type="ECO:0000313" key="8">
    <source>
        <dbReference type="Proteomes" id="UP001235760"/>
    </source>
</evidence>
<dbReference type="PROSITE" id="PS00187">
    <property type="entry name" value="TPP_ENZYMES"/>
    <property type="match status" value="1"/>
</dbReference>
<comment type="caution">
    <text evidence="7">The sequence shown here is derived from an EMBL/GenBank/DDBJ whole genome shotgun (WGS) entry which is preliminary data.</text>
</comment>